<name>A0A0D2PJW2_HYPSF</name>
<dbReference type="AlphaFoldDB" id="A0A0D2PJW2"/>
<evidence type="ECO:0000313" key="1">
    <source>
        <dbReference type="EMBL" id="KJA20225.1"/>
    </source>
</evidence>
<accession>A0A0D2PJW2</accession>
<dbReference type="EMBL" id="KN817569">
    <property type="protein sequence ID" value="KJA20225.1"/>
    <property type="molecule type" value="Genomic_DNA"/>
</dbReference>
<keyword evidence="2" id="KW-1185">Reference proteome</keyword>
<proteinExistence type="predicted"/>
<organism evidence="1 2">
    <name type="scientific">Hypholoma sublateritium (strain FD-334 SS-4)</name>
    <dbReference type="NCBI Taxonomy" id="945553"/>
    <lineage>
        <taxon>Eukaryota</taxon>
        <taxon>Fungi</taxon>
        <taxon>Dikarya</taxon>
        <taxon>Basidiomycota</taxon>
        <taxon>Agaricomycotina</taxon>
        <taxon>Agaricomycetes</taxon>
        <taxon>Agaricomycetidae</taxon>
        <taxon>Agaricales</taxon>
        <taxon>Agaricineae</taxon>
        <taxon>Strophariaceae</taxon>
        <taxon>Hypholoma</taxon>
    </lineage>
</organism>
<protein>
    <submittedName>
        <fullName evidence="1">Uncharacterized protein</fullName>
    </submittedName>
</protein>
<evidence type="ECO:0000313" key="2">
    <source>
        <dbReference type="Proteomes" id="UP000054270"/>
    </source>
</evidence>
<gene>
    <name evidence="1" type="ORF">HYPSUDRAFT_821808</name>
</gene>
<sequence length="98" mass="10946">MRGYATRISSAASRVRGWGRFDPRERQRPRCGRGRWMSTTDVTLRPHQWHLSSASAVGQRLRAAAASLIPTSTFGTLMCTHLPLFCIFGTVHSPYGVK</sequence>
<dbReference type="Proteomes" id="UP000054270">
    <property type="component" value="Unassembled WGS sequence"/>
</dbReference>
<reference evidence="2" key="1">
    <citation type="submission" date="2014-04" db="EMBL/GenBank/DDBJ databases">
        <title>Evolutionary Origins and Diversification of the Mycorrhizal Mutualists.</title>
        <authorList>
            <consortium name="DOE Joint Genome Institute"/>
            <consortium name="Mycorrhizal Genomics Consortium"/>
            <person name="Kohler A."/>
            <person name="Kuo A."/>
            <person name="Nagy L.G."/>
            <person name="Floudas D."/>
            <person name="Copeland A."/>
            <person name="Barry K.W."/>
            <person name="Cichocki N."/>
            <person name="Veneault-Fourrey C."/>
            <person name="LaButti K."/>
            <person name="Lindquist E.A."/>
            <person name="Lipzen A."/>
            <person name="Lundell T."/>
            <person name="Morin E."/>
            <person name="Murat C."/>
            <person name="Riley R."/>
            <person name="Ohm R."/>
            <person name="Sun H."/>
            <person name="Tunlid A."/>
            <person name="Henrissat B."/>
            <person name="Grigoriev I.V."/>
            <person name="Hibbett D.S."/>
            <person name="Martin F."/>
        </authorList>
    </citation>
    <scope>NUCLEOTIDE SEQUENCE [LARGE SCALE GENOMIC DNA]</scope>
    <source>
        <strain evidence="2">FD-334 SS-4</strain>
    </source>
</reference>